<dbReference type="PANTHER" id="PTHR38590">
    <property type="entry name" value="BLL0828 PROTEIN"/>
    <property type="match status" value="1"/>
</dbReference>
<dbReference type="EMBL" id="CP027668">
    <property type="protein sequence ID" value="AVO45610.1"/>
    <property type="molecule type" value="Genomic_DNA"/>
</dbReference>
<dbReference type="Gene3D" id="3.40.960.10">
    <property type="entry name" value="VSR Endonuclease"/>
    <property type="match status" value="1"/>
</dbReference>
<keyword evidence="3" id="KW-0489">Methyltransferase</keyword>
<evidence type="ECO:0000259" key="2">
    <source>
        <dbReference type="Pfam" id="PF04480"/>
    </source>
</evidence>
<evidence type="ECO:0000313" key="3">
    <source>
        <dbReference type="EMBL" id="AVO45610.1"/>
    </source>
</evidence>
<organism evidence="3 4">
    <name type="scientific">Phreatobacter cathodiphilus</name>
    <dbReference type="NCBI Taxonomy" id="1868589"/>
    <lineage>
        <taxon>Bacteria</taxon>
        <taxon>Pseudomonadati</taxon>
        <taxon>Pseudomonadota</taxon>
        <taxon>Alphaproteobacteria</taxon>
        <taxon>Hyphomicrobiales</taxon>
        <taxon>Phreatobacteraceae</taxon>
        <taxon>Phreatobacter</taxon>
    </lineage>
</organism>
<protein>
    <submittedName>
        <fullName evidence="3">DNA methyltransferase</fullName>
    </submittedName>
</protein>
<name>A0A2S0NBS5_9HYPH</name>
<feature type="compositionally biased region" description="Low complexity" evidence="1">
    <location>
        <begin position="141"/>
        <end position="152"/>
    </location>
</feature>
<dbReference type="OrthoDB" id="9798754at2"/>
<sequence>MRDTDQLRRFRLEQARLLRTTQTPAERRLWRELHRIPIAGTHFRRQVSIGPYVADFACLASRLVVELDGDHHGHPGQRRHDAVRTAFLEGQGFRVLRFWNHQVMREMTSVLDTVHRAVFLGRDPEAPVTHRRRRLQPTPGRPAARPSPSRDG</sequence>
<dbReference type="InterPro" id="IPR047216">
    <property type="entry name" value="Endonuclease_DUF559_bact"/>
</dbReference>
<evidence type="ECO:0000256" key="1">
    <source>
        <dbReference type="SAM" id="MobiDB-lite"/>
    </source>
</evidence>
<evidence type="ECO:0000313" key="4">
    <source>
        <dbReference type="Proteomes" id="UP000237889"/>
    </source>
</evidence>
<dbReference type="Pfam" id="PF04480">
    <property type="entry name" value="DUF559"/>
    <property type="match status" value="1"/>
</dbReference>
<dbReference type="AlphaFoldDB" id="A0A2S0NBS5"/>
<dbReference type="InterPro" id="IPR007569">
    <property type="entry name" value="DUF559"/>
</dbReference>
<accession>A0A2S0NBS5</accession>
<dbReference type="GO" id="GO:0032259">
    <property type="term" value="P:methylation"/>
    <property type="evidence" value="ECO:0007669"/>
    <property type="project" value="UniProtKB-KW"/>
</dbReference>
<feature type="region of interest" description="Disordered" evidence="1">
    <location>
        <begin position="125"/>
        <end position="152"/>
    </location>
</feature>
<feature type="domain" description="DUF559" evidence="2">
    <location>
        <begin position="13"/>
        <end position="117"/>
    </location>
</feature>
<reference evidence="3 4" key="1">
    <citation type="submission" date="2018-03" db="EMBL/GenBank/DDBJ databases">
        <title>Genome sequencing of Phreatobacter sp.</title>
        <authorList>
            <person name="Kim S.-J."/>
            <person name="Heo J."/>
            <person name="Kwon S.-W."/>
        </authorList>
    </citation>
    <scope>NUCLEOTIDE SEQUENCE [LARGE SCALE GENOMIC DNA]</scope>
    <source>
        <strain evidence="3 4">S-12</strain>
    </source>
</reference>
<dbReference type="PANTHER" id="PTHR38590:SF1">
    <property type="entry name" value="BLL0828 PROTEIN"/>
    <property type="match status" value="1"/>
</dbReference>
<dbReference type="GO" id="GO:0008168">
    <property type="term" value="F:methyltransferase activity"/>
    <property type="evidence" value="ECO:0007669"/>
    <property type="project" value="UniProtKB-KW"/>
</dbReference>
<dbReference type="Proteomes" id="UP000237889">
    <property type="component" value="Chromosome"/>
</dbReference>
<dbReference type="SUPFAM" id="SSF52980">
    <property type="entry name" value="Restriction endonuclease-like"/>
    <property type="match status" value="1"/>
</dbReference>
<dbReference type="CDD" id="cd01038">
    <property type="entry name" value="Endonuclease_DUF559"/>
    <property type="match status" value="1"/>
</dbReference>
<dbReference type="InterPro" id="IPR011335">
    <property type="entry name" value="Restrct_endonuc-II-like"/>
</dbReference>
<gene>
    <name evidence="3" type="ORF">C6569_11340</name>
</gene>
<keyword evidence="3" id="KW-0808">Transferase</keyword>
<dbReference type="RefSeq" id="WP_106748951.1">
    <property type="nucleotide sequence ID" value="NZ_CP027668.1"/>
</dbReference>
<keyword evidence="4" id="KW-1185">Reference proteome</keyword>
<proteinExistence type="predicted"/>
<dbReference type="KEGG" id="phr:C6569_11340"/>